<dbReference type="PANTHER" id="PTHR14207">
    <property type="entry name" value="STEROL ISOMERASE"/>
    <property type="match status" value="1"/>
</dbReference>
<dbReference type="AlphaFoldDB" id="A0AB73LFQ8"/>
<dbReference type="GO" id="GO:0016126">
    <property type="term" value="P:sterol biosynthetic process"/>
    <property type="evidence" value="ECO:0007669"/>
    <property type="project" value="TreeGrafter"/>
</dbReference>
<evidence type="ECO:0000313" key="3">
    <source>
        <dbReference type="Proteomes" id="UP000180113"/>
    </source>
</evidence>
<feature type="transmembrane region" description="Helical" evidence="1">
    <location>
        <begin position="33"/>
        <end position="54"/>
    </location>
</feature>
<keyword evidence="1" id="KW-0472">Membrane</keyword>
<dbReference type="GO" id="GO:0047750">
    <property type="term" value="F:cholestenol delta-isomerase activity"/>
    <property type="evidence" value="ECO:0007669"/>
    <property type="project" value="InterPro"/>
</dbReference>
<dbReference type="GO" id="GO:0004769">
    <property type="term" value="F:steroid Delta-isomerase activity"/>
    <property type="evidence" value="ECO:0007669"/>
    <property type="project" value="TreeGrafter"/>
</dbReference>
<feature type="transmembrane region" description="Helical" evidence="1">
    <location>
        <begin position="198"/>
        <end position="216"/>
    </location>
</feature>
<dbReference type="GO" id="GO:0016020">
    <property type="term" value="C:membrane"/>
    <property type="evidence" value="ECO:0007669"/>
    <property type="project" value="InterPro"/>
</dbReference>
<dbReference type="InterPro" id="IPR007905">
    <property type="entry name" value="EBP"/>
</dbReference>
<dbReference type="EMBL" id="MLHW01000009">
    <property type="protein sequence ID" value="OHT51243.1"/>
    <property type="molecule type" value="Genomic_DNA"/>
</dbReference>
<dbReference type="GO" id="GO:0000247">
    <property type="term" value="F:C-8 sterol isomerase activity"/>
    <property type="evidence" value="ECO:0007669"/>
    <property type="project" value="TreeGrafter"/>
</dbReference>
<gene>
    <name evidence="2" type="ORF">BKG62_09890</name>
</gene>
<dbReference type="Proteomes" id="UP000180113">
    <property type="component" value="Unassembled WGS sequence"/>
</dbReference>
<evidence type="ECO:0008006" key="4">
    <source>
        <dbReference type="Google" id="ProtNLM"/>
    </source>
</evidence>
<feature type="transmembrane region" description="Helical" evidence="1">
    <location>
        <begin position="156"/>
        <end position="178"/>
    </location>
</feature>
<protein>
    <recommendedName>
        <fullName evidence="4">Emopamil-binding protein</fullName>
    </recommendedName>
</protein>
<keyword evidence="1" id="KW-1133">Transmembrane helix</keyword>
<dbReference type="PANTHER" id="PTHR14207:SF0">
    <property type="entry name" value="3-BETA-HYDROXYSTEROID-DELTA(8),DELTA(7)-ISOMERASE"/>
    <property type="match status" value="1"/>
</dbReference>
<organism evidence="2 3">
    <name type="scientific">Mycobacteroides chelonae</name>
    <name type="common">Mycobacterium chelonae</name>
    <dbReference type="NCBI Taxonomy" id="1774"/>
    <lineage>
        <taxon>Bacteria</taxon>
        <taxon>Bacillati</taxon>
        <taxon>Actinomycetota</taxon>
        <taxon>Actinomycetes</taxon>
        <taxon>Mycobacteriales</taxon>
        <taxon>Mycobacteriaceae</taxon>
        <taxon>Mycobacteroides</taxon>
    </lineage>
</organism>
<accession>A0AB73LFQ8</accession>
<feature type="transmembrane region" description="Helical" evidence="1">
    <location>
        <begin position="6"/>
        <end position="26"/>
    </location>
</feature>
<name>A0AB73LFQ8_MYCCH</name>
<evidence type="ECO:0000313" key="2">
    <source>
        <dbReference type="EMBL" id="OHT51243.1"/>
    </source>
</evidence>
<comment type="caution">
    <text evidence="2">The sequence shown here is derived from an EMBL/GenBank/DDBJ whole genome shotgun (WGS) entry which is preliminary data.</text>
</comment>
<evidence type="ECO:0000256" key="1">
    <source>
        <dbReference type="SAM" id="Phobius"/>
    </source>
</evidence>
<reference evidence="2 3" key="1">
    <citation type="submission" date="2016-10" db="EMBL/GenBank/DDBJ databases">
        <title>Evaluation of Human, Animal and Environmental Mycobacterium chelonae Isolates by Core Genome Phylogenomic Analysis, Targeted Gene Comparison, and Anti-microbial Susceptibility Patterns: A Tale of Mistaken Identities.</title>
        <authorList>
            <person name="Fogelson S.B."/>
            <person name="Camus A.C."/>
            <person name="Lorenz W."/>
            <person name="Vasireddy R."/>
            <person name="Vasireddy S."/>
            <person name="Smith T."/>
            <person name="Brown-Elliott B.A."/>
            <person name="Wallace R.J.Jr."/>
            <person name="Hasan N.A."/>
            <person name="Reischl U."/>
            <person name="Sanchez S."/>
        </authorList>
    </citation>
    <scope>NUCLEOTIDE SEQUENCE [LARGE SCALE GENOMIC DNA]</scope>
    <source>
        <strain evidence="2 3">42895</strain>
    </source>
</reference>
<dbReference type="RefSeq" id="WP_070919437.1">
    <property type="nucleotide sequence ID" value="NZ_CP050223.1"/>
</dbReference>
<keyword evidence="1" id="KW-0812">Transmembrane</keyword>
<sequence>MQRHLVAAAIALVVIPALGGYVLVLAGMVDPAFMGNVASLGFCLGLGLLLATPFLPTRDRAPDGLTRGLQAAKLWTTAVLIATIFWELPFVALSYGPIRGATAEDRGVWLWWIYGVADSGYLSAHPVNVAFEGSMVALIPLEIVILLAFRRKNYTRAAIVTLIVAACQFYAISLYYAISILNGFEFISSDPADIILKFIGLNSFWIIGPAVQIWAWGRFLTHSRDIAHQPGEVLPV</sequence>
<proteinExistence type="predicted"/>
<feature type="transmembrane region" description="Helical" evidence="1">
    <location>
        <begin position="74"/>
        <end position="95"/>
    </location>
</feature>
<feature type="transmembrane region" description="Helical" evidence="1">
    <location>
        <begin position="130"/>
        <end position="149"/>
    </location>
</feature>